<organism evidence="1 2">
    <name type="scientific">Cucumis melo var. makuwa</name>
    <name type="common">Oriental melon</name>
    <dbReference type="NCBI Taxonomy" id="1194695"/>
    <lineage>
        <taxon>Eukaryota</taxon>
        <taxon>Viridiplantae</taxon>
        <taxon>Streptophyta</taxon>
        <taxon>Embryophyta</taxon>
        <taxon>Tracheophyta</taxon>
        <taxon>Spermatophyta</taxon>
        <taxon>Magnoliopsida</taxon>
        <taxon>eudicotyledons</taxon>
        <taxon>Gunneridae</taxon>
        <taxon>Pentapetalae</taxon>
        <taxon>rosids</taxon>
        <taxon>fabids</taxon>
        <taxon>Cucurbitales</taxon>
        <taxon>Cucurbitaceae</taxon>
        <taxon>Benincaseae</taxon>
        <taxon>Cucumis</taxon>
    </lineage>
</organism>
<comment type="caution">
    <text evidence="1">The sequence shown here is derived from an EMBL/GenBank/DDBJ whole genome shotgun (WGS) entry which is preliminary data.</text>
</comment>
<reference evidence="1 2" key="1">
    <citation type="submission" date="2019-08" db="EMBL/GenBank/DDBJ databases">
        <title>Draft genome sequences of two oriental melons (Cucumis melo L. var makuwa).</title>
        <authorList>
            <person name="Kwon S.-Y."/>
        </authorList>
    </citation>
    <scope>NUCLEOTIDE SEQUENCE [LARGE SCALE GENOMIC DNA]</scope>
    <source>
        <strain evidence="2">cv. Chang Bougi</strain>
        <tissue evidence="1">Leaf</tissue>
    </source>
</reference>
<sequence length="130" mass="14694">MKIHHGVNISYDKAWRGRKIALNSIRGTPEDSYVMLSTFLDALIQNNPGIHTTEEADDEGRFKFYFMALATSIDAWNYCVPIISVDGIAMKNKYLDTLIYACTIDDNSQIVPLAFVVVDSDNDLSCAWFF</sequence>
<accession>A0A5D3DJL0</accession>
<dbReference type="PANTHER" id="PTHR31973:SF187">
    <property type="entry name" value="MUTATOR TRANSPOSASE MUDRA PROTEIN"/>
    <property type="match status" value="1"/>
</dbReference>
<dbReference type="PANTHER" id="PTHR31973">
    <property type="entry name" value="POLYPROTEIN, PUTATIVE-RELATED"/>
    <property type="match status" value="1"/>
</dbReference>
<gene>
    <name evidence="1" type="ORF">E5676_scaffold162G00260</name>
</gene>
<evidence type="ECO:0000313" key="2">
    <source>
        <dbReference type="Proteomes" id="UP000321947"/>
    </source>
</evidence>
<protein>
    <submittedName>
        <fullName evidence="1">Protein FAR1-RELATED SEQUENCE 4-like</fullName>
    </submittedName>
</protein>
<evidence type="ECO:0000313" key="1">
    <source>
        <dbReference type="EMBL" id="TYK23824.1"/>
    </source>
</evidence>
<dbReference type="AlphaFoldDB" id="A0A5D3DJL0"/>
<proteinExistence type="predicted"/>
<dbReference type="EMBL" id="SSTD01004323">
    <property type="protein sequence ID" value="TYK23824.1"/>
    <property type="molecule type" value="Genomic_DNA"/>
</dbReference>
<dbReference type="Proteomes" id="UP000321947">
    <property type="component" value="Unassembled WGS sequence"/>
</dbReference>
<name>A0A5D3DJL0_CUCMM</name>